<name>A0ABR8DG08_9NOST</name>
<dbReference type="EMBL" id="JACJSG010000098">
    <property type="protein sequence ID" value="MBD2505556.1"/>
    <property type="molecule type" value="Genomic_DNA"/>
</dbReference>
<keyword evidence="2" id="KW-1185">Reference proteome</keyword>
<proteinExistence type="predicted"/>
<evidence type="ECO:0000313" key="1">
    <source>
        <dbReference type="EMBL" id="MBD2505556.1"/>
    </source>
</evidence>
<comment type="caution">
    <text evidence="1">The sequence shown here is derived from an EMBL/GenBank/DDBJ whole genome shotgun (WGS) entry which is preliminary data.</text>
</comment>
<sequence length="80" mass="9015">MYAIFASPNLQLGMEMEIKPVPWVMVGVSLIPGDLSHLEKSPETVCAHRHRCRYSRNTPEPAAAHHQLLLVINTLAKIRE</sequence>
<accession>A0ABR8DG08</accession>
<dbReference type="RefSeq" id="WP_190480470.1">
    <property type="nucleotide sequence ID" value="NZ_JACJSG010000098.1"/>
</dbReference>
<gene>
    <name evidence="1" type="ORF">H6G83_34020</name>
</gene>
<organism evidence="1 2">
    <name type="scientific">Anabaena azotica FACHB-119</name>
    <dbReference type="NCBI Taxonomy" id="947527"/>
    <lineage>
        <taxon>Bacteria</taxon>
        <taxon>Bacillati</taxon>
        <taxon>Cyanobacteriota</taxon>
        <taxon>Cyanophyceae</taxon>
        <taxon>Nostocales</taxon>
        <taxon>Nostocaceae</taxon>
        <taxon>Anabaena</taxon>
        <taxon>Anabaena azotica</taxon>
    </lineage>
</organism>
<protein>
    <submittedName>
        <fullName evidence="1">Uncharacterized protein</fullName>
    </submittedName>
</protein>
<dbReference type="Proteomes" id="UP000661112">
    <property type="component" value="Unassembled WGS sequence"/>
</dbReference>
<evidence type="ECO:0000313" key="2">
    <source>
        <dbReference type="Proteomes" id="UP000661112"/>
    </source>
</evidence>
<reference evidence="1 2" key="1">
    <citation type="journal article" date="2020" name="ISME J.">
        <title>Comparative genomics reveals insights into cyanobacterial evolution and habitat adaptation.</title>
        <authorList>
            <person name="Chen M.Y."/>
            <person name="Teng W.K."/>
            <person name="Zhao L."/>
            <person name="Hu C.X."/>
            <person name="Zhou Y.K."/>
            <person name="Han B.P."/>
            <person name="Song L.R."/>
            <person name="Shu W.S."/>
        </authorList>
    </citation>
    <scope>NUCLEOTIDE SEQUENCE [LARGE SCALE GENOMIC DNA]</scope>
    <source>
        <strain evidence="1 2">FACHB-119</strain>
    </source>
</reference>